<reference evidence="1 2" key="1">
    <citation type="submission" date="2020-06" db="EMBL/GenBank/DDBJ databases">
        <authorList>
            <person name="Li R."/>
            <person name="Bekaert M."/>
        </authorList>
    </citation>
    <scope>NUCLEOTIDE SEQUENCE [LARGE SCALE GENOMIC DNA]</scope>
    <source>
        <strain evidence="2">wild</strain>
    </source>
</reference>
<dbReference type="OrthoDB" id="6156484at2759"/>
<evidence type="ECO:0008006" key="3">
    <source>
        <dbReference type="Google" id="ProtNLM"/>
    </source>
</evidence>
<dbReference type="EMBL" id="CACVKT020007953">
    <property type="protein sequence ID" value="CAC5412011.1"/>
    <property type="molecule type" value="Genomic_DNA"/>
</dbReference>
<name>A0A6J8DX50_MYTCO</name>
<organism evidence="1 2">
    <name type="scientific">Mytilus coruscus</name>
    <name type="common">Sea mussel</name>
    <dbReference type="NCBI Taxonomy" id="42192"/>
    <lineage>
        <taxon>Eukaryota</taxon>
        <taxon>Metazoa</taxon>
        <taxon>Spiralia</taxon>
        <taxon>Lophotrochozoa</taxon>
        <taxon>Mollusca</taxon>
        <taxon>Bivalvia</taxon>
        <taxon>Autobranchia</taxon>
        <taxon>Pteriomorphia</taxon>
        <taxon>Mytilida</taxon>
        <taxon>Mytiloidea</taxon>
        <taxon>Mytilidae</taxon>
        <taxon>Mytilinae</taxon>
        <taxon>Mytilus</taxon>
    </lineage>
</organism>
<evidence type="ECO:0000313" key="2">
    <source>
        <dbReference type="Proteomes" id="UP000507470"/>
    </source>
</evidence>
<keyword evidence="2" id="KW-1185">Reference proteome</keyword>
<dbReference type="PANTHER" id="PTHR47510:SF3">
    <property type="entry name" value="ENDO_EXONUCLEASE_PHOSPHATASE DOMAIN-CONTAINING PROTEIN"/>
    <property type="match status" value="1"/>
</dbReference>
<accession>A0A6J8DX50</accession>
<gene>
    <name evidence="1" type="ORF">MCOR_45036</name>
</gene>
<evidence type="ECO:0000313" key="1">
    <source>
        <dbReference type="EMBL" id="CAC5412011.1"/>
    </source>
</evidence>
<protein>
    <recommendedName>
        <fullName evidence="3">Reverse transcriptase domain-containing protein</fullName>
    </recommendedName>
</protein>
<sequence length="352" mass="39904">MRKEQYTEKENFFKELMDNPDSEKFHRLIRMNKANRNTQASYIGSNNQNLYNTNEQTKCFSKYFKDLAIPQDNNYDNDFHELCNMRHSLIQQYEKQSCSEPLDNTSDVVASAIKKLNSRKAADEFGISSEHLKNSPYSVTTFLTNIFGKFLKEQKVPGNLKSGILSPVLKTGKDASIRDNYRGITVTPIISKLFESSILPGLSNIFLLSTLQFCLSEGLCMLMAAFIINEARAETKHTTFNSLFLMTVDRPKTHTIGLKIGTTYAGCQTCADIAVLSSDLTELQTMVSIAIWHSKQDRVTLHPEKTKAIILNKSAKLDRSNLSWTLDNTIIIPVQRNNPSGNNKIRTKTKQH</sequence>
<dbReference type="Proteomes" id="UP000507470">
    <property type="component" value="Unassembled WGS sequence"/>
</dbReference>
<proteinExistence type="predicted"/>
<dbReference type="AlphaFoldDB" id="A0A6J8DX50"/>
<dbReference type="PANTHER" id="PTHR47510">
    <property type="entry name" value="REVERSE TRANSCRIPTASE DOMAIN-CONTAINING PROTEIN"/>
    <property type="match status" value="1"/>
</dbReference>